<reference evidence="11" key="1">
    <citation type="journal article" date="2013" name="Genome Announc.">
        <title>Draft Genome Sequence of Loktanella cinnabarina LL-001T, Isolated from Deep-Sea Floor Sediment.</title>
        <authorList>
            <person name="Nishi S."/>
            <person name="Tsubouchi T."/>
            <person name="Takaki Y."/>
            <person name="Koyanagi R."/>
            <person name="Satoh N."/>
            <person name="Maruyama T."/>
            <person name="Hatada Y."/>
        </authorList>
    </citation>
    <scope>NUCLEOTIDE SEQUENCE [LARGE SCALE GENOMIC DNA]</scope>
    <source>
        <strain evidence="11">LL-001</strain>
    </source>
</reference>
<comment type="subcellular location">
    <subcellularLocation>
        <location evidence="1">Cell inner membrane</location>
        <topology evidence="1">Single-pass membrane protein</topology>
    </subcellularLocation>
</comment>
<evidence type="ECO:0000256" key="7">
    <source>
        <dbReference type="ARBA" id="ARBA00022927"/>
    </source>
</evidence>
<gene>
    <name evidence="11" type="ORF">MBELCI_1776</name>
</gene>
<dbReference type="AlphaFoldDB" id="U3ADG9"/>
<feature type="transmembrane region" description="Helical" evidence="10">
    <location>
        <begin position="12"/>
        <end position="32"/>
    </location>
</feature>
<evidence type="ECO:0008006" key="13">
    <source>
        <dbReference type="Google" id="ProtNLM"/>
    </source>
</evidence>
<dbReference type="Gene3D" id="3.30.1360.100">
    <property type="entry name" value="General secretion pathway protein M, EpsM"/>
    <property type="match status" value="1"/>
</dbReference>
<evidence type="ECO:0000256" key="5">
    <source>
        <dbReference type="ARBA" id="ARBA00022519"/>
    </source>
</evidence>
<dbReference type="Proteomes" id="UP000016566">
    <property type="component" value="Unassembled WGS sequence"/>
</dbReference>
<sequence>MSALSRLNPRERLLVLGVLPVVAVLALIWYVWLPLQDHRRALTERIADYRLVEASARAAAARPGTQRPELSQDRAPLAARVTRSAEAAGLLLRRLEPDGGLLRVTIDEAAFDTVLLWISDLETDEAVGIAAIEAERRIEPGVVSLRLTLEEME</sequence>
<dbReference type="GO" id="GO:0015627">
    <property type="term" value="C:type II protein secretion system complex"/>
    <property type="evidence" value="ECO:0007669"/>
    <property type="project" value="InterPro"/>
</dbReference>
<dbReference type="Pfam" id="PF04612">
    <property type="entry name" value="T2SSM"/>
    <property type="match status" value="1"/>
</dbReference>
<keyword evidence="4" id="KW-1003">Cell membrane</keyword>
<dbReference type="GO" id="GO:0005886">
    <property type="term" value="C:plasma membrane"/>
    <property type="evidence" value="ECO:0007669"/>
    <property type="project" value="UniProtKB-SubCell"/>
</dbReference>
<protein>
    <recommendedName>
        <fullName evidence="13">General secretion pathway protein M</fullName>
    </recommendedName>
</protein>
<evidence type="ECO:0000256" key="4">
    <source>
        <dbReference type="ARBA" id="ARBA00022475"/>
    </source>
</evidence>
<evidence type="ECO:0000313" key="12">
    <source>
        <dbReference type="Proteomes" id="UP000016566"/>
    </source>
</evidence>
<comment type="caution">
    <text evidence="11">The sequence shown here is derived from an EMBL/GenBank/DDBJ whole genome shotgun (WGS) entry which is preliminary data.</text>
</comment>
<dbReference type="RefSeq" id="WP_021693826.1">
    <property type="nucleotide sequence ID" value="NZ_BATB01000019.1"/>
</dbReference>
<dbReference type="InterPro" id="IPR023229">
    <property type="entry name" value="T2SS_M_periplasmic_sf"/>
</dbReference>
<accession>U3ADG9</accession>
<organism evidence="11 12">
    <name type="scientific">Limimaricola cinnabarinus LL-001</name>
    <dbReference type="NCBI Taxonomy" id="1337093"/>
    <lineage>
        <taxon>Bacteria</taxon>
        <taxon>Pseudomonadati</taxon>
        <taxon>Pseudomonadota</taxon>
        <taxon>Alphaproteobacteria</taxon>
        <taxon>Rhodobacterales</taxon>
        <taxon>Paracoccaceae</taxon>
        <taxon>Limimaricola</taxon>
    </lineage>
</organism>
<proteinExistence type="inferred from homology"/>
<dbReference type="InterPro" id="IPR007690">
    <property type="entry name" value="T2SS_GspM"/>
</dbReference>
<dbReference type="OrthoDB" id="7778866at2"/>
<evidence type="ECO:0000313" key="11">
    <source>
        <dbReference type="EMBL" id="GAD55724.1"/>
    </source>
</evidence>
<keyword evidence="8 10" id="KW-1133">Transmembrane helix</keyword>
<keyword evidence="9 10" id="KW-0472">Membrane</keyword>
<evidence type="ECO:0000256" key="10">
    <source>
        <dbReference type="SAM" id="Phobius"/>
    </source>
</evidence>
<evidence type="ECO:0000256" key="6">
    <source>
        <dbReference type="ARBA" id="ARBA00022692"/>
    </source>
</evidence>
<evidence type="ECO:0000256" key="3">
    <source>
        <dbReference type="ARBA" id="ARBA00022448"/>
    </source>
</evidence>
<comment type="similarity">
    <text evidence="2">Belongs to the GSP M family.</text>
</comment>
<keyword evidence="5" id="KW-0997">Cell inner membrane</keyword>
<keyword evidence="7" id="KW-0653">Protein transport</keyword>
<evidence type="ECO:0000256" key="8">
    <source>
        <dbReference type="ARBA" id="ARBA00022989"/>
    </source>
</evidence>
<evidence type="ECO:0000256" key="9">
    <source>
        <dbReference type="ARBA" id="ARBA00023136"/>
    </source>
</evidence>
<dbReference type="EMBL" id="BATB01000019">
    <property type="protein sequence ID" value="GAD55724.1"/>
    <property type="molecule type" value="Genomic_DNA"/>
</dbReference>
<keyword evidence="6 10" id="KW-0812">Transmembrane</keyword>
<dbReference type="eggNOG" id="COG3149">
    <property type="taxonomic scope" value="Bacteria"/>
</dbReference>
<dbReference type="STRING" id="1337093.MBELCI_1776"/>
<dbReference type="GO" id="GO:0015628">
    <property type="term" value="P:protein secretion by the type II secretion system"/>
    <property type="evidence" value="ECO:0007669"/>
    <property type="project" value="InterPro"/>
</dbReference>
<keyword evidence="12" id="KW-1185">Reference proteome</keyword>
<name>U3ADG9_9RHOB</name>
<evidence type="ECO:0000256" key="2">
    <source>
        <dbReference type="ARBA" id="ARBA00010637"/>
    </source>
</evidence>
<dbReference type="SUPFAM" id="SSF103054">
    <property type="entry name" value="General secretion pathway protein M, EpsM"/>
    <property type="match status" value="1"/>
</dbReference>
<keyword evidence="3" id="KW-0813">Transport</keyword>
<evidence type="ECO:0000256" key="1">
    <source>
        <dbReference type="ARBA" id="ARBA00004377"/>
    </source>
</evidence>